<sequence>MAEGNREFRSKVTGMLGLPAGASDSLIEAAIKARVEAKAEAKAQRAKKLVGSLAKALGIPAESDAEVFRQKMCEKMGLPADTSVGDVGDELNRRITANATEAAARREDERLVEAAAASGRLPLERKQFWINAMRTDRARNRQLLASLPAAAVPPAAAKTDMLGFPITPMRGPVRLSRGVSPSEYNREQQFDHFLHMLGGPLKAAANPLPPGDGWYVPGPNDPCRPVVGPDGTVTHWEDNPNYQPHC</sequence>
<name>A0A1E3SYS6_9MYCO</name>
<evidence type="ECO:0000313" key="1">
    <source>
        <dbReference type="EMBL" id="ODR07307.1"/>
    </source>
</evidence>
<dbReference type="EMBL" id="MIHC01000013">
    <property type="protein sequence ID" value="ODR07307.1"/>
    <property type="molecule type" value="Genomic_DNA"/>
</dbReference>
<dbReference type="Proteomes" id="UP000094224">
    <property type="component" value="Unassembled WGS sequence"/>
</dbReference>
<comment type="caution">
    <text evidence="1">The sequence shown here is derived from an EMBL/GenBank/DDBJ whole genome shotgun (WGS) entry which is preliminary data.</text>
</comment>
<protein>
    <submittedName>
        <fullName evidence="1">Uncharacterized protein</fullName>
    </submittedName>
</protein>
<gene>
    <name evidence="1" type="ORF">BHQ21_09650</name>
</gene>
<dbReference type="AlphaFoldDB" id="A0A1E3SYS6"/>
<organism evidence="1 2">
    <name type="scientific">Mycobacterium sherrisii</name>
    <dbReference type="NCBI Taxonomy" id="243061"/>
    <lineage>
        <taxon>Bacteria</taxon>
        <taxon>Bacillati</taxon>
        <taxon>Actinomycetota</taxon>
        <taxon>Actinomycetes</taxon>
        <taxon>Mycobacteriales</taxon>
        <taxon>Mycobacteriaceae</taxon>
        <taxon>Mycobacterium</taxon>
        <taxon>Mycobacterium simiae complex</taxon>
    </lineage>
</organism>
<dbReference type="RefSeq" id="WP_157118287.1">
    <property type="nucleotide sequence ID" value="NZ_MIHC01000013.1"/>
</dbReference>
<proteinExistence type="predicted"/>
<evidence type="ECO:0000313" key="2">
    <source>
        <dbReference type="Proteomes" id="UP000094224"/>
    </source>
</evidence>
<accession>A0A1E3SYS6</accession>
<reference evidence="2" key="1">
    <citation type="submission" date="2016-09" db="EMBL/GenBank/DDBJ databases">
        <authorList>
            <person name="Greninger A.L."/>
            <person name="Jerome K.R."/>
            <person name="Mcnair B."/>
            <person name="Wallis C."/>
            <person name="Fang F."/>
        </authorList>
    </citation>
    <scope>NUCLEOTIDE SEQUENCE [LARGE SCALE GENOMIC DNA]</scope>
    <source>
        <strain evidence="2">BC1_M4</strain>
    </source>
</reference>
<keyword evidence="2" id="KW-1185">Reference proteome</keyword>